<dbReference type="Pfam" id="PF13931">
    <property type="entry name" value="Microtub_bind"/>
    <property type="match status" value="1"/>
</dbReference>
<evidence type="ECO:0000259" key="3">
    <source>
        <dbReference type="Pfam" id="PF13931"/>
    </source>
</evidence>
<dbReference type="Proteomes" id="UP000094527">
    <property type="component" value="Unassembled WGS sequence"/>
</dbReference>
<sequence>MTLKVEEANLKHTDRFRKNLDKLLSDAEESLGKVKERSVLQTLDYFKVEDERKPKVKNLLDECHAVVSHTFDACLKINEHVTWLMEKHRKRVTNATADYNMNLMVTIENNDKSISSTKDSLSAMAQTAKTQLGSMKAEINKLKTFIAKEFDQLEQDIKSTLSKDAAEFVRLETVMTNLMSSFKTMAEHLDTNDSCFEERQQQYKTQYQQKIADMQRSLQELLTDTDEYVDGSAKSQKELVEKLSASWVDNDTMLAEEMKALQVAKAVPQETVSKLNHYRERNVTSHQNHLTHLHEKVEERIQSTRQLDKKVSSLVTTQKEMLQEHLTSVKGHNETINGILKEFLDDANPCYTLPQTYESSKGALHKLLSNVADTENLLLSELHMSVDNQSDQLSEGLDEAASEIRKISGFQNEFWDVNYLKDLPTGATPMKREYQYPTKLSATSPHERVLSRYRLVSKDIQETLLECDLAVSDSSADPGDEDRTEEVEARLKREREDYNRAEMEYHAETMELEVQKQLQLGLNEKAKSESDKAMPLSDAAQVRGKLKQRSETDEPFQGRLTLLADVLQSKFDKGMSLKDVLDEFREMTKPGPNPGCSLRASSPDTDGEKENAGPATHTVPEPSSKKNRRNSNSNKKKARK</sequence>
<reference evidence="4 5" key="1">
    <citation type="journal article" date="2016" name="Genome Biol. Evol.">
        <title>Gene Family Evolution Reflects Adaptation to Soil Environmental Stressors in the Genome of the Collembolan Orchesella cincta.</title>
        <authorList>
            <person name="Faddeeva-Vakhrusheva A."/>
            <person name="Derks M.F."/>
            <person name="Anvar S.Y."/>
            <person name="Agamennone V."/>
            <person name="Suring W."/>
            <person name="Smit S."/>
            <person name="van Straalen N.M."/>
            <person name="Roelofs D."/>
        </authorList>
    </citation>
    <scope>NUCLEOTIDE SEQUENCE [LARGE SCALE GENOMIC DNA]</scope>
    <source>
        <tissue evidence="4">Mixed pool</tissue>
    </source>
</reference>
<feature type="domain" description="Kinesin-associated microtubule-binding" evidence="3">
    <location>
        <begin position="421"/>
        <end position="506"/>
    </location>
</feature>
<evidence type="ECO:0000313" key="5">
    <source>
        <dbReference type="Proteomes" id="UP000094527"/>
    </source>
</evidence>
<keyword evidence="1" id="KW-0175">Coiled coil</keyword>
<keyword evidence="5" id="KW-1185">Reference proteome</keyword>
<dbReference type="AlphaFoldDB" id="A0A1D2N0M9"/>
<organism evidence="4 5">
    <name type="scientific">Orchesella cincta</name>
    <name type="common">Springtail</name>
    <name type="synonym">Podura cincta</name>
    <dbReference type="NCBI Taxonomy" id="48709"/>
    <lineage>
        <taxon>Eukaryota</taxon>
        <taxon>Metazoa</taxon>
        <taxon>Ecdysozoa</taxon>
        <taxon>Arthropoda</taxon>
        <taxon>Hexapoda</taxon>
        <taxon>Collembola</taxon>
        <taxon>Entomobryomorpha</taxon>
        <taxon>Entomobryoidea</taxon>
        <taxon>Orchesellidae</taxon>
        <taxon>Orchesellinae</taxon>
        <taxon>Orchesella</taxon>
    </lineage>
</organism>
<evidence type="ECO:0000313" key="4">
    <source>
        <dbReference type="EMBL" id="ODM98624.1"/>
    </source>
</evidence>
<protein>
    <submittedName>
        <fullName evidence="4">Kinesin-like protein KIF11</fullName>
    </submittedName>
</protein>
<dbReference type="STRING" id="48709.A0A1D2N0M9"/>
<evidence type="ECO:0000256" key="2">
    <source>
        <dbReference type="SAM" id="MobiDB-lite"/>
    </source>
</evidence>
<name>A0A1D2N0M9_ORCCI</name>
<accession>A0A1D2N0M9</accession>
<feature type="coiled-coil region" evidence="1">
    <location>
        <begin position="481"/>
        <end position="511"/>
    </location>
</feature>
<feature type="compositionally biased region" description="Basic residues" evidence="2">
    <location>
        <begin position="625"/>
        <end position="640"/>
    </location>
</feature>
<dbReference type="GO" id="GO:0008017">
    <property type="term" value="F:microtubule binding"/>
    <property type="evidence" value="ECO:0007669"/>
    <property type="project" value="InterPro"/>
</dbReference>
<feature type="region of interest" description="Disordered" evidence="2">
    <location>
        <begin position="583"/>
        <end position="640"/>
    </location>
</feature>
<comment type="caution">
    <text evidence="4">The sequence shown here is derived from an EMBL/GenBank/DDBJ whole genome shotgun (WGS) entry which is preliminary data.</text>
</comment>
<dbReference type="OrthoDB" id="6436931at2759"/>
<proteinExistence type="predicted"/>
<evidence type="ECO:0000256" key="1">
    <source>
        <dbReference type="SAM" id="Coils"/>
    </source>
</evidence>
<dbReference type="EMBL" id="LJIJ01000339">
    <property type="protein sequence ID" value="ODM98624.1"/>
    <property type="molecule type" value="Genomic_DNA"/>
</dbReference>
<gene>
    <name evidence="4" type="ORF">Ocin01_08060</name>
</gene>
<dbReference type="InterPro" id="IPR025901">
    <property type="entry name" value="Kinesin-assoc_MT-bd_dom"/>
</dbReference>
<feature type="region of interest" description="Disordered" evidence="2">
    <location>
        <begin position="525"/>
        <end position="554"/>
    </location>
</feature>